<name>A0A938YGI8_9ACTN</name>
<feature type="transmembrane region" description="Helical" evidence="2">
    <location>
        <begin position="170"/>
        <end position="190"/>
    </location>
</feature>
<dbReference type="PANTHER" id="PTHR23028:SF53">
    <property type="entry name" value="ACYL_TRANSF_3 DOMAIN-CONTAINING PROTEIN"/>
    <property type="match status" value="1"/>
</dbReference>
<dbReference type="Pfam" id="PF01757">
    <property type="entry name" value="Acyl_transf_3"/>
    <property type="match status" value="1"/>
</dbReference>
<feature type="transmembrane region" description="Helical" evidence="2">
    <location>
        <begin position="21"/>
        <end position="39"/>
    </location>
</feature>
<evidence type="ECO:0000256" key="1">
    <source>
        <dbReference type="SAM" id="MobiDB-lite"/>
    </source>
</evidence>
<sequence>MALNLQEAFDARRNSIGFLRWLLAFVVIFSHAGPLAGFYDSHSLGTQWSSEQSFGGVAVAGFFCLSGFLITRSRMGRSTVFRYFWRRVLRIFPAFWAALLLVVLVLAPIAWWKSNGTIRGYVSAPNDSPLTYFADNMWLKMNQLNIADMGAGTPLAGCCTVDWNGSAWTLFYEFKGYILIGLFGLFGILGHRIIATIAFLGMLTMNTLLFLGVAGNFAAIDPLMSDFYSIMLLTPFMFGMMLALWADRIPIDDRLALAAAAIAIFTYFIASGWNVYGQFAFMYVIIWAAVRLPLTRWEKYGDLSYGIYIYAWPIQQFGAFFGVERLGWFGYHLVIIVACHLAAYVSWHCIEKPAMDLKNWTPRWLSALMARGRPLNDRIKRIIVDPRFSTTHYANRLRNDRAALAQDRRDDHLTSQDPDERVHASESPRPPVPPVGASDRPTDRPADRDRAGLPGGR</sequence>
<keyword evidence="2" id="KW-0812">Transmembrane</keyword>
<feature type="transmembrane region" description="Helical" evidence="2">
    <location>
        <begin position="227"/>
        <end position="246"/>
    </location>
</feature>
<dbReference type="Proteomes" id="UP000663792">
    <property type="component" value="Unassembled WGS sequence"/>
</dbReference>
<comment type="caution">
    <text evidence="4">The sequence shown here is derived from an EMBL/GenBank/DDBJ whole genome shotgun (WGS) entry which is preliminary data.</text>
</comment>
<protein>
    <submittedName>
        <fullName evidence="4">Acyltransferase</fullName>
    </submittedName>
</protein>
<dbReference type="GO" id="GO:0016020">
    <property type="term" value="C:membrane"/>
    <property type="evidence" value="ECO:0007669"/>
    <property type="project" value="TreeGrafter"/>
</dbReference>
<keyword evidence="2" id="KW-0472">Membrane</keyword>
<dbReference type="RefSeq" id="WP_205260657.1">
    <property type="nucleotide sequence ID" value="NZ_JAERWK010000012.1"/>
</dbReference>
<keyword evidence="4" id="KW-0808">Transferase</keyword>
<dbReference type="AlphaFoldDB" id="A0A938YGI8"/>
<accession>A0A938YGI8</accession>
<reference evidence="4" key="1">
    <citation type="submission" date="2021-01" db="EMBL/GenBank/DDBJ databases">
        <title>YIM 132084 draft genome.</title>
        <authorList>
            <person name="An D."/>
        </authorList>
    </citation>
    <scope>NUCLEOTIDE SEQUENCE</scope>
    <source>
        <strain evidence="4">YIM 132084</strain>
    </source>
</reference>
<feature type="transmembrane region" description="Helical" evidence="2">
    <location>
        <begin position="329"/>
        <end position="350"/>
    </location>
</feature>
<evidence type="ECO:0000313" key="5">
    <source>
        <dbReference type="Proteomes" id="UP000663792"/>
    </source>
</evidence>
<dbReference type="EMBL" id="JAERWK010000012">
    <property type="protein sequence ID" value="MBM9467714.1"/>
    <property type="molecule type" value="Genomic_DNA"/>
</dbReference>
<dbReference type="GO" id="GO:0016747">
    <property type="term" value="F:acyltransferase activity, transferring groups other than amino-acyl groups"/>
    <property type="evidence" value="ECO:0007669"/>
    <property type="project" value="InterPro"/>
</dbReference>
<evidence type="ECO:0000313" key="4">
    <source>
        <dbReference type="EMBL" id="MBM9467714.1"/>
    </source>
</evidence>
<feature type="transmembrane region" description="Helical" evidence="2">
    <location>
        <begin position="91"/>
        <end position="112"/>
    </location>
</feature>
<feature type="transmembrane region" description="Helical" evidence="2">
    <location>
        <begin position="253"/>
        <end position="270"/>
    </location>
</feature>
<dbReference type="GO" id="GO:0009103">
    <property type="term" value="P:lipopolysaccharide biosynthetic process"/>
    <property type="evidence" value="ECO:0007669"/>
    <property type="project" value="TreeGrafter"/>
</dbReference>
<dbReference type="InterPro" id="IPR050879">
    <property type="entry name" value="Acyltransferase_3"/>
</dbReference>
<dbReference type="PANTHER" id="PTHR23028">
    <property type="entry name" value="ACETYLTRANSFERASE"/>
    <property type="match status" value="1"/>
</dbReference>
<dbReference type="InterPro" id="IPR002656">
    <property type="entry name" value="Acyl_transf_3_dom"/>
</dbReference>
<gene>
    <name evidence="4" type="ORF">JL106_10525</name>
</gene>
<keyword evidence="4" id="KW-0012">Acyltransferase</keyword>
<feature type="domain" description="Acyltransferase 3" evidence="3">
    <location>
        <begin position="15"/>
        <end position="347"/>
    </location>
</feature>
<feature type="compositionally biased region" description="Basic and acidic residues" evidence="1">
    <location>
        <begin position="400"/>
        <end position="426"/>
    </location>
</feature>
<feature type="compositionally biased region" description="Basic and acidic residues" evidence="1">
    <location>
        <begin position="440"/>
        <end position="451"/>
    </location>
</feature>
<keyword evidence="2" id="KW-1133">Transmembrane helix</keyword>
<evidence type="ECO:0000259" key="3">
    <source>
        <dbReference type="Pfam" id="PF01757"/>
    </source>
</evidence>
<feature type="transmembrane region" description="Helical" evidence="2">
    <location>
        <begin position="197"/>
        <end position="215"/>
    </location>
</feature>
<proteinExistence type="predicted"/>
<keyword evidence="5" id="KW-1185">Reference proteome</keyword>
<feature type="region of interest" description="Disordered" evidence="1">
    <location>
        <begin position="400"/>
        <end position="457"/>
    </location>
</feature>
<organism evidence="4 5">
    <name type="scientific">Nakamurella leprariae</name>
    <dbReference type="NCBI Taxonomy" id="2803911"/>
    <lineage>
        <taxon>Bacteria</taxon>
        <taxon>Bacillati</taxon>
        <taxon>Actinomycetota</taxon>
        <taxon>Actinomycetes</taxon>
        <taxon>Nakamurellales</taxon>
        <taxon>Nakamurellaceae</taxon>
        <taxon>Nakamurella</taxon>
    </lineage>
</organism>
<feature type="transmembrane region" description="Helical" evidence="2">
    <location>
        <begin position="54"/>
        <end position="71"/>
    </location>
</feature>
<evidence type="ECO:0000256" key="2">
    <source>
        <dbReference type="SAM" id="Phobius"/>
    </source>
</evidence>